<dbReference type="EMBL" id="BAABLM010000001">
    <property type="protein sequence ID" value="GAA4663735.1"/>
    <property type="molecule type" value="Genomic_DNA"/>
</dbReference>
<dbReference type="Proteomes" id="UP001501295">
    <property type="component" value="Unassembled WGS sequence"/>
</dbReference>
<name>A0ABP8VIM9_9MICO</name>
<evidence type="ECO:0000313" key="2">
    <source>
        <dbReference type="EMBL" id="GAA4663735.1"/>
    </source>
</evidence>
<sequence length="91" mass="9243">MIFPADTTISTWTGPKRVSVVAPSKVPETDEPAAGVAVADAEGVAVDADDPEDVPVDPDADPVDPDPVDADPLDPDVEPVAGVLVDVVAET</sequence>
<protein>
    <submittedName>
        <fullName evidence="2">Uncharacterized protein</fullName>
    </submittedName>
</protein>
<comment type="caution">
    <text evidence="2">The sequence shown here is derived from an EMBL/GenBank/DDBJ whole genome shotgun (WGS) entry which is preliminary data.</text>
</comment>
<accession>A0ABP8VIM9</accession>
<evidence type="ECO:0000313" key="3">
    <source>
        <dbReference type="Proteomes" id="UP001501295"/>
    </source>
</evidence>
<evidence type="ECO:0000256" key="1">
    <source>
        <dbReference type="SAM" id="MobiDB-lite"/>
    </source>
</evidence>
<keyword evidence="3" id="KW-1185">Reference proteome</keyword>
<reference evidence="3" key="1">
    <citation type="journal article" date="2019" name="Int. J. Syst. Evol. Microbiol.">
        <title>The Global Catalogue of Microorganisms (GCM) 10K type strain sequencing project: providing services to taxonomists for standard genome sequencing and annotation.</title>
        <authorList>
            <consortium name="The Broad Institute Genomics Platform"/>
            <consortium name="The Broad Institute Genome Sequencing Center for Infectious Disease"/>
            <person name="Wu L."/>
            <person name="Ma J."/>
        </authorList>
    </citation>
    <scope>NUCLEOTIDE SEQUENCE [LARGE SCALE GENOMIC DNA]</scope>
    <source>
        <strain evidence="3">JCM 18956</strain>
    </source>
</reference>
<proteinExistence type="predicted"/>
<gene>
    <name evidence="2" type="ORF">GCM10025780_00470</name>
</gene>
<organism evidence="2 3">
    <name type="scientific">Frondihabitans cladoniiphilus</name>
    <dbReference type="NCBI Taxonomy" id="715785"/>
    <lineage>
        <taxon>Bacteria</taxon>
        <taxon>Bacillati</taxon>
        <taxon>Actinomycetota</taxon>
        <taxon>Actinomycetes</taxon>
        <taxon>Micrococcales</taxon>
        <taxon>Microbacteriaceae</taxon>
        <taxon>Frondihabitans</taxon>
    </lineage>
</organism>
<feature type="region of interest" description="Disordered" evidence="1">
    <location>
        <begin position="45"/>
        <end position="78"/>
    </location>
</feature>
<feature type="compositionally biased region" description="Acidic residues" evidence="1">
    <location>
        <begin position="47"/>
        <end position="77"/>
    </location>
</feature>